<comment type="similarity">
    <text evidence="1 8">Belongs to the cytochrome P450 family.</text>
</comment>
<reference evidence="9 10" key="1">
    <citation type="submission" date="2017-10" db="EMBL/GenBank/DDBJ databases">
        <title>Genome sequence of Caulobacter mirabilis FWC38.</title>
        <authorList>
            <person name="Fiebig A."/>
            <person name="Crosson S."/>
        </authorList>
    </citation>
    <scope>NUCLEOTIDE SEQUENCE [LARGE SCALE GENOMIC DNA]</scope>
    <source>
        <strain evidence="9 10">FWC 38</strain>
    </source>
</reference>
<dbReference type="PRINTS" id="PR00385">
    <property type="entry name" value="P450"/>
</dbReference>
<evidence type="ECO:0000256" key="4">
    <source>
        <dbReference type="ARBA" id="ARBA00023002"/>
    </source>
</evidence>
<evidence type="ECO:0000256" key="8">
    <source>
        <dbReference type="RuleBase" id="RU000461"/>
    </source>
</evidence>
<dbReference type="Proteomes" id="UP000228945">
    <property type="component" value="Chromosome"/>
</dbReference>
<keyword evidence="5 8" id="KW-0408">Iron</keyword>
<name>A0A2D2AVG9_9CAUL</name>
<evidence type="ECO:0000256" key="1">
    <source>
        <dbReference type="ARBA" id="ARBA00010617"/>
    </source>
</evidence>
<keyword evidence="4 8" id="KW-0560">Oxidoreductase</keyword>
<dbReference type="GO" id="GO:0016705">
    <property type="term" value="F:oxidoreductase activity, acting on paired donors, with incorporation or reduction of molecular oxygen"/>
    <property type="evidence" value="ECO:0007669"/>
    <property type="project" value="InterPro"/>
</dbReference>
<dbReference type="CDD" id="cd11033">
    <property type="entry name" value="CYP142-like"/>
    <property type="match status" value="1"/>
</dbReference>
<keyword evidence="3 8" id="KW-0479">Metal-binding</keyword>
<dbReference type="PROSITE" id="PS00086">
    <property type="entry name" value="CYTOCHROME_P450"/>
    <property type="match status" value="1"/>
</dbReference>
<dbReference type="Gene3D" id="1.10.630.10">
    <property type="entry name" value="Cytochrome P450"/>
    <property type="match status" value="1"/>
</dbReference>
<sequence>MELISQTAVEGRPGPNNGRAYPVLDGVDLTDIARFAQGQPYADFARMRTQAPVMWHEETRLEGPGFWAVTRHADVMAVNSDAATFSSQRGGILMGAGKPEARHALLYRASMDAMINMDAPHHLQLRREHMPYFTPGYLRGLTERVKGEVTRLLDAMAGKGEADLVEDFSSILPLFTLCEILGVPEVDRPKFLTWMHYLEEAQNLAMRQATEGVAPSLELMQFIADFNANVEEMFDYGRAMLLKRRADPQPDLMSAIARAQVDGELLSDEYLDGSWLLIVFAGNDTTRNTLSGSMKLLTEHPDQHARLVADPGLLPGAVNEFIRMVSPVIYMRRTATRDAEINGQRIAEGEKVIMYFGAANRDEAVFADPDRLDVSRANADKHIAFGYGPHTCIGKRVAQIQLEEAYRQILARFPDMRWTGEIDVAPNNFVHAIRKLGVSFTAERRAA</sequence>
<protein>
    <submittedName>
        <fullName evidence="9">Cytochrome P450</fullName>
    </submittedName>
</protein>
<dbReference type="Pfam" id="PF00067">
    <property type="entry name" value="p450"/>
    <property type="match status" value="1"/>
</dbReference>
<keyword evidence="2 8" id="KW-0349">Heme</keyword>
<gene>
    <name evidence="9" type="ORF">CSW64_05795</name>
</gene>
<dbReference type="GO" id="GO:0005506">
    <property type="term" value="F:iron ion binding"/>
    <property type="evidence" value="ECO:0007669"/>
    <property type="project" value="InterPro"/>
</dbReference>
<dbReference type="InterPro" id="IPR036396">
    <property type="entry name" value="Cyt_P450_sf"/>
</dbReference>
<dbReference type="AlphaFoldDB" id="A0A2D2AVG9"/>
<evidence type="ECO:0000313" key="9">
    <source>
        <dbReference type="EMBL" id="ATQ41957.1"/>
    </source>
</evidence>
<dbReference type="GO" id="GO:0020037">
    <property type="term" value="F:heme binding"/>
    <property type="evidence" value="ECO:0007669"/>
    <property type="project" value="InterPro"/>
</dbReference>
<dbReference type="PRINTS" id="PR00359">
    <property type="entry name" value="BP450"/>
</dbReference>
<dbReference type="PANTHER" id="PTHR46696">
    <property type="entry name" value="P450, PUTATIVE (EUROFUNG)-RELATED"/>
    <property type="match status" value="1"/>
</dbReference>
<keyword evidence="6 8" id="KW-0503">Monooxygenase</keyword>
<dbReference type="FunFam" id="1.10.630.10:FF:000018">
    <property type="entry name" value="Cytochrome P450 monooxygenase"/>
    <property type="match status" value="1"/>
</dbReference>
<dbReference type="GO" id="GO:0004497">
    <property type="term" value="F:monooxygenase activity"/>
    <property type="evidence" value="ECO:0007669"/>
    <property type="project" value="UniProtKB-KW"/>
</dbReference>
<keyword evidence="10" id="KW-1185">Reference proteome</keyword>
<comment type="function">
    <text evidence="7">Cytochromes P450 are a group of heme-thiolate monooxygenases. They oxidize a variety of structurally unrelated compounds, including steroids, fatty acids, and xenobiotics.</text>
</comment>
<dbReference type="PANTHER" id="PTHR46696:SF6">
    <property type="entry name" value="P450, PUTATIVE (EUROFUNG)-RELATED"/>
    <property type="match status" value="1"/>
</dbReference>
<evidence type="ECO:0000256" key="5">
    <source>
        <dbReference type="ARBA" id="ARBA00023004"/>
    </source>
</evidence>
<evidence type="ECO:0000256" key="3">
    <source>
        <dbReference type="ARBA" id="ARBA00022723"/>
    </source>
</evidence>
<dbReference type="SUPFAM" id="SSF48264">
    <property type="entry name" value="Cytochrome P450"/>
    <property type="match status" value="1"/>
</dbReference>
<evidence type="ECO:0000313" key="10">
    <source>
        <dbReference type="Proteomes" id="UP000228945"/>
    </source>
</evidence>
<proteinExistence type="inferred from homology"/>
<dbReference type="InterPro" id="IPR002397">
    <property type="entry name" value="Cyt_P450_B"/>
</dbReference>
<evidence type="ECO:0000256" key="7">
    <source>
        <dbReference type="ARBA" id="ARBA00043906"/>
    </source>
</evidence>
<dbReference type="RefSeq" id="WP_099621213.1">
    <property type="nucleotide sequence ID" value="NZ_CP024201.1"/>
</dbReference>
<dbReference type="KEGG" id="cmb:CSW64_05795"/>
<dbReference type="InterPro" id="IPR001128">
    <property type="entry name" value="Cyt_P450"/>
</dbReference>
<evidence type="ECO:0000256" key="6">
    <source>
        <dbReference type="ARBA" id="ARBA00023033"/>
    </source>
</evidence>
<organism evidence="9 10">
    <name type="scientific">Caulobacter mirabilis</name>
    <dbReference type="NCBI Taxonomy" id="69666"/>
    <lineage>
        <taxon>Bacteria</taxon>
        <taxon>Pseudomonadati</taxon>
        <taxon>Pseudomonadota</taxon>
        <taxon>Alphaproteobacteria</taxon>
        <taxon>Caulobacterales</taxon>
        <taxon>Caulobacteraceae</taxon>
        <taxon>Caulobacter</taxon>
    </lineage>
</organism>
<dbReference type="InterPro" id="IPR017972">
    <property type="entry name" value="Cyt_P450_CS"/>
</dbReference>
<evidence type="ECO:0000256" key="2">
    <source>
        <dbReference type="ARBA" id="ARBA00022617"/>
    </source>
</evidence>
<dbReference type="OrthoDB" id="9801155at2"/>
<accession>A0A2D2AVG9</accession>
<dbReference type="EMBL" id="CP024201">
    <property type="protein sequence ID" value="ATQ41957.1"/>
    <property type="molecule type" value="Genomic_DNA"/>
</dbReference>